<evidence type="ECO:0000313" key="1">
    <source>
        <dbReference type="EMBL" id="GAG94060.1"/>
    </source>
</evidence>
<organism evidence="1">
    <name type="scientific">marine sediment metagenome</name>
    <dbReference type="NCBI Taxonomy" id="412755"/>
    <lineage>
        <taxon>unclassified sequences</taxon>
        <taxon>metagenomes</taxon>
        <taxon>ecological metagenomes</taxon>
    </lineage>
</organism>
<gene>
    <name evidence="1" type="ORF">S01H4_42833</name>
</gene>
<protein>
    <submittedName>
        <fullName evidence="1">Uncharacterized protein</fullName>
    </submittedName>
</protein>
<sequence length="182" mass="21715">MKRQEYDHSKIEGNDADIETSLKEYGLAWIETDTEYLFYYGIRYDDNEGEHDRFDFASFDKNLDIKEEFNWVCWKAINSYIGINIDNESLVHQISDLLSYHGYENIFGSSYWEGLTYKDIINVDINHLIDTYNEYETVKMAIVETEEEYYTLYIGKNEITEGDTIDLTKRIKQINRENGYDY</sequence>
<dbReference type="AlphaFoldDB" id="X1BGC9"/>
<dbReference type="EMBL" id="BART01023566">
    <property type="protein sequence ID" value="GAG94060.1"/>
    <property type="molecule type" value="Genomic_DNA"/>
</dbReference>
<reference evidence="1" key="1">
    <citation type="journal article" date="2014" name="Front. Microbiol.">
        <title>High frequency of phylogenetically diverse reductive dehalogenase-homologous genes in deep subseafloor sedimentary metagenomes.</title>
        <authorList>
            <person name="Kawai M."/>
            <person name="Futagami T."/>
            <person name="Toyoda A."/>
            <person name="Takaki Y."/>
            <person name="Nishi S."/>
            <person name="Hori S."/>
            <person name="Arai W."/>
            <person name="Tsubouchi T."/>
            <person name="Morono Y."/>
            <person name="Uchiyama I."/>
            <person name="Ito T."/>
            <person name="Fujiyama A."/>
            <person name="Inagaki F."/>
            <person name="Takami H."/>
        </authorList>
    </citation>
    <scope>NUCLEOTIDE SEQUENCE</scope>
    <source>
        <strain evidence="1">Expedition CK06-06</strain>
    </source>
</reference>
<name>X1BGC9_9ZZZZ</name>
<proteinExistence type="predicted"/>
<accession>X1BGC9</accession>
<comment type="caution">
    <text evidence="1">The sequence shown here is derived from an EMBL/GenBank/DDBJ whole genome shotgun (WGS) entry which is preliminary data.</text>
</comment>